<evidence type="ECO:0000256" key="1">
    <source>
        <dbReference type="ARBA" id="ARBA00022737"/>
    </source>
</evidence>
<dbReference type="InterPro" id="IPR027417">
    <property type="entry name" value="P-loop_NTPase"/>
</dbReference>
<dbReference type="RefSeq" id="WP_171625519.1">
    <property type="nucleotide sequence ID" value="NZ_JABBPG010000002.1"/>
</dbReference>
<dbReference type="SUPFAM" id="SSF52540">
    <property type="entry name" value="P-loop containing nucleoside triphosphate hydrolases"/>
    <property type="match status" value="2"/>
</dbReference>
<keyword evidence="1" id="KW-0677">Repeat</keyword>
<evidence type="ECO:0000256" key="4">
    <source>
        <dbReference type="SAM" id="Coils"/>
    </source>
</evidence>
<feature type="domain" description="ABC transporter" evidence="5">
    <location>
        <begin position="4"/>
        <end position="237"/>
    </location>
</feature>
<dbReference type="Pfam" id="PF00005">
    <property type="entry name" value="ABC_tran"/>
    <property type="match status" value="2"/>
</dbReference>
<keyword evidence="2" id="KW-0547">Nucleotide-binding</keyword>
<evidence type="ECO:0000313" key="7">
    <source>
        <dbReference type="Proteomes" id="UP000586305"/>
    </source>
</evidence>
<dbReference type="AlphaFoldDB" id="A0A849VAZ5"/>
<feature type="coiled-coil region" evidence="4">
    <location>
        <begin position="226"/>
        <end position="260"/>
    </location>
</feature>
<evidence type="ECO:0000259" key="5">
    <source>
        <dbReference type="PROSITE" id="PS50893"/>
    </source>
</evidence>
<name>A0A849VAZ5_9GAMM</name>
<accession>A0A849VAZ5</accession>
<evidence type="ECO:0000256" key="3">
    <source>
        <dbReference type="ARBA" id="ARBA00022840"/>
    </source>
</evidence>
<dbReference type="InterPro" id="IPR003593">
    <property type="entry name" value="AAA+_ATPase"/>
</dbReference>
<dbReference type="PANTHER" id="PTHR19211">
    <property type="entry name" value="ATP-BINDING TRANSPORT PROTEIN-RELATED"/>
    <property type="match status" value="1"/>
</dbReference>
<dbReference type="PROSITE" id="PS00211">
    <property type="entry name" value="ABC_TRANSPORTER_1"/>
    <property type="match status" value="1"/>
</dbReference>
<dbReference type="PROSITE" id="PS50893">
    <property type="entry name" value="ABC_TRANSPORTER_2"/>
    <property type="match status" value="1"/>
</dbReference>
<dbReference type="GO" id="GO:0005524">
    <property type="term" value="F:ATP binding"/>
    <property type="evidence" value="ECO:0007669"/>
    <property type="project" value="UniProtKB-KW"/>
</dbReference>
<keyword evidence="3 6" id="KW-0067">ATP-binding</keyword>
<dbReference type="Gene3D" id="3.40.50.300">
    <property type="entry name" value="P-loop containing nucleotide triphosphate hydrolases"/>
    <property type="match status" value="2"/>
</dbReference>
<dbReference type="GO" id="GO:0016887">
    <property type="term" value="F:ATP hydrolysis activity"/>
    <property type="evidence" value="ECO:0007669"/>
    <property type="project" value="InterPro"/>
</dbReference>
<keyword evidence="7" id="KW-1185">Reference proteome</keyword>
<comment type="caution">
    <text evidence="6">The sequence shown here is derived from an EMBL/GenBank/DDBJ whole genome shotgun (WGS) entry which is preliminary data.</text>
</comment>
<organism evidence="6 7">
    <name type="scientific">Pseudoalteromonas caenipelagi</name>
    <dbReference type="NCBI Taxonomy" id="2726988"/>
    <lineage>
        <taxon>Bacteria</taxon>
        <taxon>Pseudomonadati</taxon>
        <taxon>Pseudomonadota</taxon>
        <taxon>Gammaproteobacteria</taxon>
        <taxon>Alteromonadales</taxon>
        <taxon>Pseudoalteromonadaceae</taxon>
        <taxon>Pseudoalteromonas</taxon>
    </lineage>
</organism>
<reference evidence="6 7" key="1">
    <citation type="submission" date="2020-04" db="EMBL/GenBank/DDBJ databases">
        <title>Pseudoalteromonas caenipelagi sp. nov., isolated from a tidal flat.</title>
        <authorList>
            <person name="Park S."/>
            <person name="Yoon J.-H."/>
        </authorList>
    </citation>
    <scope>NUCLEOTIDE SEQUENCE [LARGE SCALE GENOMIC DNA]</scope>
    <source>
        <strain evidence="6 7">JBTF-M23</strain>
    </source>
</reference>
<protein>
    <submittedName>
        <fullName evidence="6">ABC-F family ATP-binding cassette domain-containing protein</fullName>
    </submittedName>
</protein>
<keyword evidence="4" id="KW-0175">Coiled coil</keyword>
<dbReference type="InterPro" id="IPR050611">
    <property type="entry name" value="ABCF"/>
</dbReference>
<dbReference type="EMBL" id="JABBPG010000002">
    <property type="protein sequence ID" value="NOU50456.1"/>
    <property type="molecule type" value="Genomic_DNA"/>
</dbReference>
<dbReference type="SMART" id="SM00382">
    <property type="entry name" value="AAA"/>
    <property type="match status" value="2"/>
</dbReference>
<evidence type="ECO:0000256" key="2">
    <source>
        <dbReference type="ARBA" id="ARBA00022741"/>
    </source>
</evidence>
<gene>
    <name evidence="6" type="ORF">HG263_07855</name>
</gene>
<dbReference type="Proteomes" id="UP000586305">
    <property type="component" value="Unassembled WGS sequence"/>
</dbReference>
<dbReference type="InterPro" id="IPR003439">
    <property type="entry name" value="ABC_transporter-like_ATP-bd"/>
</dbReference>
<evidence type="ECO:0000313" key="6">
    <source>
        <dbReference type="EMBL" id="NOU50456.1"/>
    </source>
</evidence>
<dbReference type="InterPro" id="IPR017871">
    <property type="entry name" value="ABC_transporter-like_CS"/>
</dbReference>
<proteinExistence type="predicted"/>
<sequence length="525" mass="58398">MSVLHAYNVSYQFSNGDTLFCNLNFTLTQRRTALVGDNGVGKSILGKLLAKQLTPSQGSIEQFAQVAIQSQEAQPLLKSDMTIAQLLGCDKTLAALAAIARGECEQTLFDAVAEQWQLPEQLSAQLATLGLTTDPHAPCNTLSGGQLARLRLWQLFNSNAKVLILDEPSNHLDNEGRAWLIEQINHFTGYILLISHDHQLLEHVTHIWELSSLGLKQYGGNIGYYLQQKHQQQQSLNQQLQEVKRQQTQLKLQAQKDREKAHQRAAQSNKLRVQGSQAKIMLNNQKDQAGAHLAAKQKNQQQREKKITTKAEQLRLKSEQNNAIQFYLREVPEHTKVKKTLVSLVDLQLPFGSTSAITVQVKTAQKWHIKGNNGCGKSTLFRVLQNHLKAKSGELRVNTPLSYVDQHFSLLPSQLSVIQVVEQNCPAISKSDCYTLLAGIGLKHKKVEQPVASLSGGEKMKLTLLCASHQQATPLLLLDEPDNHLDLGSKQQLAKALNQYKGSFLLISHNDCFVKHAGVTHTLAM</sequence>
<dbReference type="PANTHER" id="PTHR19211:SF6">
    <property type="entry name" value="BLL7188 PROTEIN"/>
    <property type="match status" value="1"/>
</dbReference>